<evidence type="ECO:0000313" key="1">
    <source>
        <dbReference type="EMBL" id="MBL0744608.1"/>
    </source>
</evidence>
<accession>A0ABS1KZA6</accession>
<protein>
    <submittedName>
        <fullName evidence="1">Glycosyltransferase</fullName>
    </submittedName>
</protein>
<keyword evidence="2" id="KW-1185">Reference proteome</keyword>
<reference evidence="1 2" key="1">
    <citation type="submission" date="2021-01" db="EMBL/GenBank/DDBJ databases">
        <title>Chryseolinea sp. Jin1 Genome sequencing and assembly.</title>
        <authorList>
            <person name="Kim I."/>
        </authorList>
    </citation>
    <scope>NUCLEOTIDE SEQUENCE [LARGE SCALE GENOMIC DNA]</scope>
    <source>
        <strain evidence="1 2">Jin1</strain>
    </source>
</reference>
<dbReference type="RefSeq" id="WP_202014316.1">
    <property type="nucleotide sequence ID" value="NZ_JAERRB010000011.1"/>
</dbReference>
<comment type="caution">
    <text evidence="1">The sequence shown here is derived from an EMBL/GenBank/DDBJ whole genome shotgun (WGS) entry which is preliminary data.</text>
</comment>
<dbReference type="Gene3D" id="3.40.50.2000">
    <property type="entry name" value="Glycogen Phosphorylase B"/>
    <property type="match status" value="1"/>
</dbReference>
<name>A0ABS1KZA6_9BACT</name>
<dbReference type="SUPFAM" id="SSF53756">
    <property type="entry name" value="UDP-Glycosyltransferase/glycogen phosphorylase"/>
    <property type="match status" value="1"/>
</dbReference>
<organism evidence="1 2">
    <name type="scientific">Chryseolinea lacunae</name>
    <dbReference type="NCBI Taxonomy" id="2801331"/>
    <lineage>
        <taxon>Bacteria</taxon>
        <taxon>Pseudomonadati</taxon>
        <taxon>Bacteroidota</taxon>
        <taxon>Cytophagia</taxon>
        <taxon>Cytophagales</taxon>
        <taxon>Fulvivirgaceae</taxon>
        <taxon>Chryseolinea</taxon>
    </lineage>
</organism>
<gene>
    <name evidence="1" type="ORF">JI741_25465</name>
</gene>
<dbReference type="Proteomes" id="UP000613030">
    <property type="component" value="Unassembled WGS sequence"/>
</dbReference>
<sequence length="402" mass="46873">MDNTTFFTDDFTKRDIVCFAQQGWNFTSHRPQHLLKRFARGFRVFYVESPTFHANSDRYDITLTDDQVIVVAPHLQDDDTRPDVTTRWRELLIRLFNEEKIVSYIFWYYSPQALRVSTHFTPDLVIYDCMDRPAEHDQHFAELTDCEHELFNFADAVFTSGKKVYEAARKLHENTFLFPNSIDRDHFATARTFKFDPPDQAAFERPRFGYIGEIDHRIDFELLAAVARKRPRWQFILIGAVINIHSSKLPNFRNFHYLGTKRYEDLPHYISGWDVAMIPFAHNEYTRFINPTKTGEYLAAGKPVISAPITDVIRPYGISGLVSIAGTVNEFIKVAEELLAQQEDERQRWLDKVDTYLTGQSWNKTWGEMMGLIGTMLSKKTLQHQFGEEDALHEGKHDLVDA</sequence>
<proteinExistence type="predicted"/>
<dbReference type="EMBL" id="JAERRB010000011">
    <property type="protein sequence ID" value="MBL0744608.1"/>
    <property type="molecule type" value="Genomic_DNA"/>
</dbReference>
<dbReference type="Pfam" id="PF13692">
    <property type="entry name" value="Glyco_trans_1_4"/>
    <property type="match status" value="1"/>
</dbReference>
<evidence type="ECO:0000313" key="2">
    <source>
        <dbReference type="Proteomes" id="UP000613030"/>
    </source>
</evidence>